<evidence type="ECO:0000256" key="2">
    <source>
        <dbReference type="HAMAP-Rule" id="MF_00984"/>
    </source>
</evidence>
<dbReference type="Gene3D" id="2.40.50.140">
    <property type="entry name" value="Nucleic acid-binding proteins"/>
    <property type="match status" value="1"/>
</dbReference>
<protein>
    <recommendedName>
        <fullName evidence="2 3">Single-stranded DNA-binding protein</fullName>
        <shortName evidence="2">SSB</shortName>
    </recommendedName>
</protein>
<dbReference type="HAMAP" id="MF_00984">
    <property type="entry name" value="SSB"/>
    <property type="match status" value="1"/>
</dbReference>
<evidence type="ECO:0000313" key="4">
    <source>
        <dbReference type="EMBL" id="MPQ44326.1"/>
    </source>
</evidence>
<name>A0A6I1MLD9_9CLOT</name>
<accession>A0A6I1MLD9</accession>
<dbReference type="Pfam" id="PF00436">
    <property type="entry name" value="SSB"/>
    <property type="match status" value="1"/>
</dbReference>
<dbReference type="PANTHER" id="PTHR10302:SF27">
    <property type="entry name" value="SINGLE-STRANDED DNA-BINDING PROTEIN"/>
    <property type="match status" value="1"/>
</dbReference>
<evidence type="ECO:0000313" key="5">
    <source>
        <dbReference type="Proteomes" id="UP000430345"/>
    </source>
</evidence>
<dbReference type="NCBIfam" id="TIGR00621">
    <property type="entry name" value="ssb"/>
    <property type="match status" value="1"/>
</dbReference>
<dbReference type="GO" id="GO:0009295">
    <property type="term" value="C:nucleoid"/>
    <property type="evidence" value="ECO:0007669"/>
    <property type="project" value="TreeGrafter"/>
</dbReference>
<proteinExistence type="inferred from homology"/>
<dbReference type="InterPro" id="IPR011344">
    <property type="entry name" value="ssDNA-bd"/>
</dbReference>
<dbReference type="OrthoDB" id="1828554at2"/>
<dbReference type="EMBL" id="WHJC01000195">
    <property type="protein sequence ID" value="MPQ44326.1"/>
    <property type="molecule type" value="Genomic_DNA"/>
</dbReference>
<evidence type="ECO:0000256" key="1">
    <source>
        <dbReference type="ARBA" id="ARBA00023125"/>
    </source>
</evidence>
<gene>
    <name evidence="4" type="primary">ssb</name>
    <name evidence="4" type="ORF">GBZ86_11205</name>
</gene>
<organism evidence="4 5">
    <name type="scientific">Clostridium tarantellae</name>
    <dbReference type="NCBI Taxonomy" id="39493"/>
    <lineage>
        <taxon>Bacteria</taxon>
        <taxon>Bacillati</taxon>
        <taxon>Bacillota</taxon>
        <taxon>Clostridia</taxon>
        <taxon>Eubacteriales</taxon>
        <taxon>Clostridiaceae</taxon>
        <taxon>Clostridium</taxon>
    </lineage>
</organism>
<dbReference type="PROSITE" id="PS50935">
    <property type="entry name" value="SSB"/>
    <property type="match status" value="1"/>
</dbReference>
<dbReference type="Proteomes" id="UP000430345">
    <property type="component" value="Unassembled WGS sequence"/>
</dbReference>
<evidence type="ECO:0000256" key="3">
    <source>
        <dbReference type="PIRNR" id="PIRNR002070"/>
    </source>
</evidence>
<keyword evidence="5" id="KW-1185">Reference proteome</keyword>
<sequence length="108" mass="12447">MNKVNLIGRVTKNIELSTYGEEGKYAKFFIAINEYNKNKKEKLTDFIQIVAWGNNAVFLSKYVNKGDLIGIEGKLKTKTYNRDGMKKYSTEIHINHCDLIKKVEKKIG</sequence>
<dbReference type="PANTHER" id="PTHR10302">
    <property type="entry name" value="SINGLE-STRANDED DNA-BINDING PROTEIN"/>
    <property type="match status" value="1"/>
</dbReference>
<dbReference type="SUPFAM" id="SSF50249">
    <property type="entry name" value="Nucleic acid-binding proteins"/>
    <property type="match status" value="1"/>
</dbReference>
<dbReference type="GO" id="GO:0006260">
    <property type="term" value="P:DNA replication"/>
    <property type="evidence" value="ECO:0007669"/>
    <property type="project" value="InterPro"/>
</dbReference>
<reference evidence="4 5" key="1">
    <citation type="submission" date="2019-10" db="EMBL/GenBank/DDBJ databases">
        <title>The Genome Sequence of Clostridium tarantellae Isolated from Fish Brain.</title>
        <authorList>
            <person name="Bano L."/>
            <person name="Kiel M."/>
            <person name="Sales G."/>
            <person name="Doxey A.C."/>
            <person name="Mansfield M.J."/>
            <person name="Schiavone M."/>
            <person name="Rossetto O."/>
            <person name="Pirazzini M."/>
            <person name="Dobrindt U."/>
            <person name="Montecucco C."/>
        </authorList>
    </citation>
    <scope>NUCLEOTIDE SEQUENCE [LARGE SCALE GENOMIC DNA]</scope>
    <source>
        <strain evidence="4 5">DSM 3997</strain>
    </source>
</reference>
<dbReference type="GO" id="GO:0003697">
    <property type="term" value="F:single-stranded DNA binding"/>
    <property type="evidence" value="ECO:0007669"/>
    <property type="project" value="UniProtKB-UniRule"/>
</dbReference>
<comment type="caution">
    <text evidence="4">The sequence shown here is derived from an EMBL/GenBank/DDBJ whole genome shotgun (WGS) entry which is preliminary data.</text>
</comment>
<dbReference type="InterPro" id="IPR012340">
    <property type="entry name" value="NA-bd_OB-fold"/>
</dbReference>
<dbReference type="CDD" id="cd04496">
    <property type="entry name" value="SSB_OBF"/>
    <property type="match status" value="1"/>
</dbReference>
<comment type="subunit">
    <text evidence="2">Homotetramer.</text>
</comment>
<dbReference type="PIRSF" id="PIRSF002070">
    <property type="entry name" value="SSB"/>
    <property type="match status" value="1"/>
</dbReference>
<dbReference type="InterPro" id="IPR000424">
    <property type="entry name" value="Primosome_PriB/ssb"/>
</dbReference>
<dbReference type="RefSeq" id="WP_152890698.1">
    <property type="nucleotide sequence ID" value="NZ_WHJC01000195.1"/>
</dbReference>
<dbReference type="AlphaFoldDB" id="A0A6I1MLD9"/>
<keyword evidence="1 2" id="KW-0238">DNA-binding</keyword>
<comment type="caution">
    <text evidence="2">Lacks conserved residue(s) required for the propagation of feature annotation.</text>
</comment>